<feature type="region of interest" description="Disordered" evidence="7">
    <location>
        <begin position="1"/>
        <end position="34"/>
    </location>
</feature>
<dbReference type="SUPFAM" id="SSF52540">
    <property type="entry name" value="P-loop containing nucleoside triphosphate hydrolases"/>
    <property type="match status" value="1"/>
</dbReference>
<keyword evidence="5 6" id="KW-0009">Actin-binding</keyword>
<evidence type="ECO:0000313" key="10">
    <source>
        <dbReference type="Proteomes" id="UP000549394"/>
    </source>
</evidence>
<dbReference type="OrthoDB" id="370884at2759"/>
<dbReference type="AlphaFoldDB" id="A0A7I8VIS6"/>
<feature type="compositionally biased region" description="Low complexity" evidence="7">
    <location>
        <begin position="393"/>
        <end position="405"/>
    </location>
</feature>
<dbReference type="Gene3D" id="1.20.120.720">
    <property type="entry name" value="Myosin VI head, motor domain, U50 subdomain"/>
    <property type="match status" value="1"/>
</dbReference>
<evidence type="ECO:0000256" key="2">
    <source>
        <dbReference type="ARBA" id="ARBA00022840"/>
    </source>
</evidence>
<feature type="binding site" evidence="6">
    <location>
        <begin position="121"/>
        <end position="128"/>
    </location>
    <ligand>
        <name>ATP</name>
        <dbReference type="ChEBI" id="CHEBI:30616"/>
    </ligand>
</feature>
<keyword evidence="3 6" id="KW-0518">Myosin</keyword>
<evidence type="ECO:0000256" key="3">
    <source>
        <dbReference type="ARBA" id="ARBA00023123"/>
    </source>
</evidence>
<dbReference type="InterPro" id="IPR001609">
    <property type="entry name" value="Myosin_head_motor_dom-like"/>
</dbReference>
<evidence type="ECO:0000256" key="1">
    <source>
        <dbReference type="ARBA" id="ARBA00022741"/>
    </source>
</evidence>
<feature type="compositionally biased region" description="Polar residues" evidence="7">
    <location>
        <begin position="381"/>
        <end position="392"/>
    </location>
</feature>
<dbReference type="PRINTS" id="PR00193">
    <property type="entry name" value="MYOSINHEAVY"/>
</dbReference>
<sequence>MKEERARSSSLPPYRRQSRLETSRPYNYRKSGGGEISENLADISGPLTEHALLVALQNSVSSNRCCTKIGTVTVVLNRRQRQPPPRLLEVTPVCSHLRNVVDEAVNQYFDTGQSQTIILSGLSGAGKTDACRRIQRHFLDICGGGKETDVFKHSSAALTVLHSLTTCSTPLNPHASRLGYYLENQITNGAIQKLRVTCYFFDSSRVVRLPPTERNYHVFYLLLSALSNSEKAKFHLQGYSANNLCYLSAGDVRTFSPEDNVQRLSAWTAALTVLGIPVADVLRILSAVLLLGNICFSDGPDSRPILRGEQELQSVASLLGLSSSSLKAGLTTIMQRVRMQKVSSIADAAAANSIRDALAEALFARTITAVVRRINCASRRTPQTSTINATTTSDSSQDSSEQSVSHGKISPVAATISVLDFPGFENFRTNSAAQLSMNIGAESLQHFYTTHILAQPRRACLDEQLQTDIAFYDNSPVLQVLTAPRTGIISLLDAHNSSQMTAIREFIQDVRSQHTATNFVYEPTETNADFGIRHFAEPVSYDAETLIKQNSDNLPSSIVNMFSTSSFGFAAHLFTNELKNMNGTTSCRICPPPDVRITSRSSGLCQDAYAFIQYVMASAKSGYPHFIQCLRTSGKSGFSRELVAKQTRALQLLETLHVMSDGLAHRIRHSAFINRFRILAPRDSKIGVRSILESIIDYSKGTRSWCAGKKYVLLSETCRKRLEEARCRRRNAAATIIQAYWRRRQCLKRWPHLKRHLRQRQKPAIVRRRHHSWSETPPPAIPLQRPYTIVDGKKVGFPQQRVMKETYNTNYGVSLKQGQGITVVGQAKQPGYVLVQVPSKPSVPVPFHLTNIRRSSSATNLSLPIDI</sequence>
<proteinExistence type="inferred from homology"/>
<dbReference type="EMBL" id="CAJFCJ010000006">
    <property type="protein sequence ID" value="CAD5116192.1"/>
    <property type="molecule type" value="Genomic_DNA"/>
</dbReference>
<dbReference type="Proteomes" id="UP000549394">
    <property type="component" value="Unassembled WGS sequence"/>
</dbReference>
<evidence type="ECO:0000256" key="5">
    <source>
        <dbReference type="ARBA" id="ARBA00023203"/>
    </source>
</evidence>
<protein>
    <submittedName>
        <fullName evidence="9">DgyrCDS5108</fullName>
    </submittedName>
</protein>
<dbReference type="Gene3D" id="1.10.10.820">
    <property type="match status" value="1"/>
</dbReference>
<dbReference type="GO" id="GO:0016020">
    <property type="term" value="C:membrane"/>
    <property type="evidence" value="ECO:0007669"/>
    <property type="project" value="TreeGrafter"/>
</dbReference>
<dbReference type="Gene3D" id="1.20.5.4820">
    <property type="match status" value="1"/>
</dbReference>
<dbReference type="SMART" id="SM00242">
    <property type="entry name" value="MYSc"/>
    <property type="match status" value="1"/>
</dbReference>
<keyword evidence="10" id="KW-1185">Reference proteome</keyword>
<evidence type="ECO:0000313" key="9">
    <source>
        <dbReference type="EMBL" id="CAD5116192.1"/>
    </source>
</evidence>
<dbReference type="PANTHER" id="PTHR13140">
    <property type="entry name" value="MYOSIN"/>
    <property type="match status" value="1"/>
</dbReference>
<dbReference type="PANTHER" id="PTHR13140:SF498">
    <property type="entry name" value="DACHS, ISOFORM E"/>
    <property type="match status" value="1"/>
</dbReference>
<dbReference type="GO" id="GO:0005524">
    <property type="term" value="F:ATP binding"/>
    <property type="evidence" value="ECO:0007669"/>
    <property type="project" value="UniProtKB-UniRule"/>
</dbReference>
<name>A0A7I8VIS6_9ANNE</name>
<keyword evidence="4 6" id="KW-0505">Motor protein</keyword>
<dbReference type="GO" id="GO:0051015">
    <property type="term" value="F:actin filament binding"/>
    <property type="evidence" value="ECO:0007669"/>
    <property type="project" value="TreeGrafter"/>
</dbReference>
<dbReference type="Gene3D" id="3.40.850.10">
    <property type="entry name" value="Kinesin motor domain"/>
    <property type="match status" value="1"/>
</dbReference>
<reference evidence="9 10" key="1">
    <citation type="submission" date="2020-08" db="EMBL/GenBank/DDBJ databases">
        <authorList>
            <person name="Hejnol A."/>
        </authorList>
    </citation>
    <scope>NUCLEOTIDE SEQUENCE [LARGE SCALE GENOMIC DNA]</scope>
</reference>
<dbReference type="GO" id="GO:0007015">
    <property type="term" value="P:actin filament organization"/>
    <property type="evidence" value="ECO:0007669"/>
    <property type="project" value="TreeGrafter"/>
</dbReference>
<keyword evidence="2 6" id="KW-0067">ATP-binding</keyword>
<evidence type="ECO:0000256" key="7">
    <source>
        <dbReference type="SAM" id="MobiDB-lite"/>
    </source>
</evidence>
<gene>
    <name evidence="9" type="ORF">DGYR_LOCUS4836</name>
</gene>
<comment type="caution">
    <text evidence="6">Lacks conserved residue(s) required for the propagation of feature annotation.</text>
</comment>
<evidence type="ECO:0000256" key="4">
    <source>
        <dbReference type="ARBA" id="ARBA00023175"/>
    </source>
</evidence>
<accession>A0A7I8VIS6</accession>
<comment type="similarity">
    <text evidence="6">Belongs to the TRAFAC class myosin-kinesin ATPase superfamily. Myosin family.</text>
</comment>
<dbReference type="Pfam" id="PF00063">
    <property type="entry name" value="Myosin_head"/>
    <property type="match status" value="2"/>
</dbReference>
<dbReference type="GO" id="GO:0005737">
    <property type="term" value="C:cytoplasm"/>
    <property type="evidence" value="ECO:0007669"/>
    <property type="project" value="TreeGrafter"/>
</dbReference>
<evidence type="ECO:0000259" key="8">
    <source>
        <dbReference type="PROSITE" id="PS51456"/>
    </source>
</evidence>
<dbReference type="PROSITE" id="PS51456">
    <property type="entry name" value="MYOSIN_MOTOR"/>
    <property type="match status" value="1"/>
</dbReference>
<feature type="region of interest" description="Disordered" evidence="7">
    <location>
        <begin position="381"/>
        <end position="406"/>
    </location>
</feature>
<organism evidence="9 10">
    <name type="scientific">Dimorphilus gyrociliatus</name>
    <dbReference type="NCBI Taxonomy" id="2664684"/>
    <lineage>
        <taxon>Eukaryota</taxon>
        <taxon>Metazoa</taxon>
        <taxon>Spiralia</taxon>
        <taxon>Lophotrochozoa</taxon>
        <taxon>Annelida</taxon>
        <taxon>Polychaeta</taxon>
        <taxon>Polychaeta incertae sedis</taxon>
        <taxon>Dinophilidae</taxon>
        <taxon>Dimorphilus</taxon>
    </lineage>
</organism>
<dbReference type="InterPro" id="IPR027417">
    <property type="entry name" value="P-loop_NTPase"/>
</dbReference>
<dbReference type="InterPro" id="IPR036961">
    <property type="entry name" value="Kinesin_motor_dom_sf"/>
</dbReference>
<keyword evidence="1 6" id="KW-0547">Nucleotide-binding</keyword>
<feature type="domain" description="Myosin motor" evidence="8">
    <location>
        <begin position="1"/>
        <end position="727"/>
    </location>
</feature>
<dbReference type="Gene3D" id="1.20.58.530">
    <property type="match status" value="1"/>
</dbReference>
<dbReference type="GO" id="GO:0003774">
    <property type="term" value="F:cytoskeletal motor activity"/>
    <property type="evidence" value="ECO:0007669"/>
    <property type="project" value="UniProtKB-UniRule"/>
</dbReference>
<comment type="caution">
    <text evidence="9">The sequence shown here is derived from an EMBL/GenBank/DDBJ whole genome shotgun (WGS) entry which is preliminary data.</text>
</comment>
<dbReference type="GO" id="GO:0016459">
    <property type="term" value="C:myosin complex"/>
    <property type="evidence" value="ECO:0007669"/>
    <property type="project" value="UniProtKB-KW"/>
</dbReference>
<evidence type="ECO:0000256" key="6">
    <source>
        <dbReference type="PROSITE-ProRule" id="PRU00782"/>
    </source>
</evidence>